<proteinExistence type="predicted"/>
<dbReference type="Proteomes" id="UP001206925">
    <property type="component" value="Unassembled WGS sequence"/>
</dbReference>
<dbReference type="Pfam" id="PF25574">
    <property type="entry name" value="TPR_IMB1"/>
    <property type="match status" value="1"/>
</dbReference>
<feature type="domain" description="Importin subunit beta-1/Transportin-1-like TPR repeats" evidence="2">
    <location>
        <begin position="40"/>
        <end position="89"/>
    </location>
</feature>
<keyword evidence="1" id="KW-0677">Repeat</keyword>
<dbReference type="InterPro" id="IPR058584">
    <property type="entry name" value="IMB1_TNPO1-like_TPR"/>
</dbReference>
<name>A0AAD5CYH0_AMBAR</name>
<keyword evidence="4" id="KW-1185">Reference proteome</keyword>
<evidence type="ECO:0000313" key="4">
    <source>
        <dbReference type="Proteomes" id="UP001206925"/>
    </source>
</evidence>
<sequence>MCLGSLNPLRVCFCNQVINVAGWTTPNSAKTRGFQINLRIFQGFKNSPKTQLLIPYAPHILQFLDLIYMEKDMDEVVMKIAVGVLGDLDTLGSYGGPLFNSLFGAKIL</sequence>
<evidence type="ECO:0000256" key="1">
    <source>
        <dbReference type="ARBA" id="ARBA00022737"/>
    </source>
</evidence>
<comment type="caution">
    <text evidence="3">The sequence shown here is derived from an EMBL/GenBank/DDBJ whole genome shotgun (WGS) entry which is preliminary data.</text>
</comment>
<dbReference type="Gene3D" id="1.25.10.10">
    <property type="entry name" value="Leucine-rich Repeat Variant"/>
    <property type="match status" value="1"/>
</dbReference>
<evidence type="ECO:0000259" key="2">
    <source>
        <dbReference type="Pfam" id="PF25574"/>
    </source>
</evidence>
<organism evidence="3 4">
    <name type="scientific">Ambrosia artemisiifolia</name>
    <name type="common">Common ragweed</name>
    <dbReference type="NCBI Taxonomy" id="4212"/>
    <lineage>
        <taxon>Eukaryota</taxon>
        <taxon>Viridiplantae</taxon>
        <taxon>Streptophyta</taxon>
        <taxon>Embryophyta</taxon>
        <taxon>Tracheophyta</taxon>
        <taxon>Spermatophyta</taxon>
        <taxon>Magnoliopsida</taxon>
        <taxon>eudicotyledons</taxon>
        <taxon>Gunneridae</taxon>
        <taxon>Pentapetalae</taxon>
        <taxon>asterids</taxon>
        <taxon>campanulids</taxon>
        <taxon>Asterales</taxon>
        <taxon>Asteraceae</taxon>
        <taxon>Asteroideae</taxon>
        <taxon>Heliantheae alliance</taxon>
        <taxon>Heliantheae</taxon>
        <taxon>Ambrosia</taxon>
    </lineage>
</organism>
<accession>A0AAD5CYH0</accession>
<dbReference type="AlphaFoldDB" id="A0AAD5CYH0"/>
<reference evidence="3" key="1">
    <citation type="submission" date="2022-06" db="EMBL/GenBank/DDBJ databases">
        <title>Uncovering the hologenomic basis of an extraordinary plant invasion.</title>
        <authorList>
            <person name="Bieker V.C."/>
            <person name="Martin M.D."/>
            <person name="Gilbert T."/>
            <person name="Hodgins K."/>
            <person name="Battlay P."/>
            <person name="Petersen B."/>
            <person name="Wilson J."/>
        </authorList>
    </citation>
    <scope>NUCLEOTIDE SEQUENCE</scope>
    <source>
        <strain evidence="3">AA19_3_7</strain>
        <tissue evidence="3">Leaf</tissue>
    </source>
</reference>
<dbReference type="EMBL" id="JAMZMK010006302">
    <property type="protein sequence ID" value="KAI7749707.1"/>
    <property type="molecule type" value="Genomic_DNA"/>
</dbReference>
<evidence type="ECO:0000313" key="3">
    <source>
        <dbReference type="EMBL" id="KAI7749707.1"/>
    </source>
</evidence>
<dbReference type="InterPro" id="IPR011989">
    <property type="entry name" value="ARM-like"/>
</dbReference>
<protein>
    <recommendedName>
        <fullName evidence="2">Importin subunit beta-1/Transportin-1-like TPR repeats domain-containing protein</fullName>
    </recommendedName>
</protein>
<gene>
    <name evidence="3" type="ORF">M8C21_028316</name>
</gene>